<dbReference type="PANTHER" id="PTHR42796">
    <property type="entry name" value="FUMARYLACETOACETATE HYDROLASE DOMAIN-CONTAINING PROTEIN 2A-RELATED"/>
    <property type="match status" value="1"/>
</dbReference>
<dbReference type="InterPro" id="IPR018833">
    <property type="entry name" value="Rv2993c-like_N"/>
</dbReference>
<accession>A0ABQ5P1L6</accession>
<dbReference type="Gene3D" id="3.90.850.10">
    <property type="entry name" value="Fumarylacetoacetase-like, C-terminal domain"/>
    <property type="match status" value="1"/>
</dbReference>
<keyword evidence="2" id="KW-0479">Metal-binding</keyword>
<dbReference type="SUPFAM" id="SSF56529">
    <property type="entry name" value="FAH"/>
    <property type="match status" value="1"/>
</dbReference>
<comment type="similarity">
    <text evidence="1">Belongs to the FAH family.</text>
</comment>
<dbReference type="PANTHER" id="PTHR42796:SF4">
    <property type="entry name" value="FUMARYLACETOACETATE HYDROLASE DOMAIN-CONTAINING PROTEIN 2A"/>
    <property type="match status" value="1"/>
</dbReference>
<dbReference type="RefSeq" id="WP_323448544.1">
    <property type="nucleotide sequence ID" value="NZ_BSBI01000008.1"/>
</dbReference>
<dbReference type="InterPro" id="IPR051121">
    <property type="entry name" value="FAH"/>
</dbReference>
<evidence type="ECO:0000259" key="3">
    <source>
        <dbReference type="Pfam" id="PF01557"/>
    </source>
</evidence>
<evidence type="ECO:0000313" key="5">
    <source>
        <dbReference type="EMBL" id="GLF96507.1"/>
    </source>
</evidence>
<evidence type="ECO:0000313" key="6">
    <source>
        <dbReference type="Proteomes" id="UP001291653"/>
    </source>
</evidence>
<keyword evidence="6" id="KW-1185">Reference proteome</keyword>
<gene>
    <name evidence="5" type="ORF">SYYSPA8_19440</name>
</gene>
<reference evidence="5 6" key="1">
    <citation type="submission" date="2022-10" db="EMBL/GenBank/DDBJ databases">
        <title>Draft genome sequence of Streptomyces sp. YSPA8.</title>
        <authorList>
            <person name="Moriuchi R."/>
            <person name="Dohra H."/>
            <person name="Yamamura H."/>
            <person name="Kodani S."/>
        </authorList>
    </citation>
    <scope>NUCLEOTIDE SEQUENCE [LARGE SCALE GENOMIC DNA]</scope>
    <source>
        <strain evidence="5 6">YSPA8</strain>
    </source>
</reference>
<dbReference type="InterPro" id="IPR011234">
    <property type="entry name" value="Fumarylacetoacetase-like_C"/>
</dbReference>
<evidence type="ECO:0000256" key="2">
    <source>
        <dbReference type="ARBA" id="ARBA00022723"/>
    </source>
</evidence>
<evidence type="ECO:0000259" key="4">
    <source>
        <dbReference type="Pfam" id="PF10370"/>
    </source>
</evidence>
<dbReference type="GO" id="GO:0016787">
    <property type="term" value="F:hydrolase activity"/>
    <property type="evidence" value="ECO:0007669"/>
    <property type="project" value="UniProtKB-KW"/>
</dbReference>
<dbReference type="Pfam" id="PF01557">
    <property type="entry name" value="FAA_hydrolase"/>
    <property type="match status" value="1"/>
</dbReference>
<protein>
    <submittedName>
        <fullName evidence="5">Fumarylacetoacetate hydrolase family protein</fullName>
    </submittedName>
</protein>
<sequence length="262" mass="27723">MEGQRFVRFELHGAIRHGRVNGTEGNTTVEVLDGDPARDGVRQAGRTVPLDDVRLLSPVQPGKIVAMGRNYADHIAEMGMGAPAVPRLFFKPPSAVIGPGEPIRYPAQSRQVEYEAELAVVIGRTTRGVPASAALSHVFGYTCGNDVTARDIQKADGQPSWAKAFDTFCPLGPWITTGLDPADLEIRCHVNGVLRQHARTSQFLTPVADLIAYISAAVTLDPGDIILTGTPAGVGPFLPGDTVEVSVTGIGTLSNPVVPGTQ</sequence>
<evidence type="ECO:0000256" key="1">
    <source>
        <dbReference type="ARBA" id="ARBA00010211"/>
    </source>
</evidence>
<keyword evidence="5" id="KW-0378">Hydrolase</keyword>
<dbReference type="Proteomes" id="UP001291653">
    <property type="component" value="Unassembled WGS sequence"/>
</dbReference>
<dbReference type="InterPro" id="IPR036663">
    <property type="entry name" value="Fumarylacetoacetase_C_sf"/>
</dbReference>
<proteinExistence type="inferred from homology"/>
<dbReference type="Pfam" id="PF10370">
    <property type="entry name" value="Rv2993c-like_N"/>
    <property type="match status" value="1"/>
</dbReference>
<feature type="domain" description="Fumarylacetoacetase-like C-terminal" evidence="3">
    <location>
        <begin position="63"/>
        <end position="258"/>
    </location>
</feature>
<feature type="domain" description="Rv2993c-like N-terminal" evidence="4">
    <location>
        <begin position="5"/>
        <end position="58"/>
    </location>
</feature>
<comment type="caution">
    <text evidence="5">The sequence shown here is derived from an EMBL/GenBank/DDBJ whole genome shotgun (WGS) entry which is preliminary data.</text>
</comment>
<organism evidence="5 6">
    <name type="scientific">Streptomyces yaizuensis</name>
    <dbReference type="NCBI Taxonomy" id="2989713"/>
    <lineage>
        <taxon>Bacteria</taxon>
        <taxon>Bacillati</taxon>
        <taxon>Actinomycetota</taxon>
        <taxon>Actinomycetes</taxon>
        <taxon>Kitasatosporales</taxon>
        <taxon>Streptomycetaceae</taxon>
        <taxon>Streptomyces</taxon>
    </lineage>
</organism>
<dbReference type="Gene3D" id="2.30.30.370">
    <property type="entry name" value="FAH"/>
    <property type="match status" value="1"/>
</dbReference>
<name>A0ABQ5P1L6_9ACTN</name>
<dbReference type="EMBL" id="BSBI01000008">
    <property type="protein sequence ID" value="GLF96507.1"/>
    <property type="molecule type" value="Genomic_DNA"/>
</dbReference>